<dbReference type="PANTHER" id="PTHR37297">
    <property type="entry name" value="PROTEIN NRDI"/>
    <property type="match status" value="1"/>
</dbReference>
<evidence type="ECO:0000313" key="1">
    <source>
        <dbReference type="EMBL" id="KRK32449.1"/>
    </source>
</evidence>
<dbReference type="Gene3D" id="3.40.50.360">
    <property type="match status" value="1"/>
</dbReference>
<dbReference type="EMBL" id="AZDA01000143">
    <property type="protein sequence ID" value="KRK32449.1"/>
    <property type="molecule type" value="Genomic_DNA"/>
</dbReference>
<gene>
    <name evidence="1" type="ORF">FC07_GL002135</name>
</gene>
<dbReference type="PIRSF" id="PIRSF005087">
    <property type="entry name" value="NrdI"/>
    <property type="match status" value="1"/>
</dbReference>
<name>A0A0R1GKL4_9LACO</name>
<organism evidence="1 2">
    <name type="scientific">Loigolactobacillus bifermentans DSM 20003</name>
    <dbReference type="NCBI Taxonomy" id="1423726"/>
    <lineage>
        <taxon>Bacteria</taxon>
        <taxon>Bacillati</taxon>
        <taxon>Bacillota</taxon>
        <taxon>Bacilli</taxon>
        <taxon>Lactobacillales</taxon>
        <taxon>Lactobacillaceae</taxon>
        <taxon>Loigolactobacillus</taxon>
    </lineage>
</organism>
<dbReference type="AlphaFoldDB" id="A0A0R1GKL4"/>
<reference evidence="1 2" key="1">
    <citation type="journal article" date="2015" name="Genome Announc.">
        <title>Expanding the biotechnology potential of lactobacilli through comparative genomics of 213 strains and associated genera.</title>
        <authorList>
            <person name="Sun Z."/>
            <person name="Harris H.M."/>
            <person name="McCann A."/>
            <person name="Guo C."/>
            <person name="Argimon S."/>
            <person name="Zhang W."/>
            <person name="Yang X."/>
            <person name="Jeffery I.B."/>
            <person name="Cooney J.C."/>
            <person name="Kagawa T.F."/>
            <person name="Liu W."/>
            <person name="Song Y."/>
            <person name="Salvetti E."/>
            <person name="Wrobel A."/>
            <person name="Rasinkangas P."/>
            <person name="Parkhill J."/>
            <person name="Rea M.C."/>
            <person name="O'Sullivan O."/>
            <person name="Ritari J."/>
            <person name="Douillard F.P."/>
            <person name="Paul Ross R."/>
            <person name="Yang R."/>
            <person name="Briner A.E."/>
            <person name="Felis G.E."/>
            <person name="de Vos W.M."/>
            <person name="Barrangou R."/>
            <person name="Klaenhammer T.R."/>
            <person name="Caufield P.W."/>
            <person name="Cui Y."/>
            <person name="Zhang H."/>
            <person name="O'Toole P.W."/>
        </authorList>
    </citation>
    <scope>NUCLEOTIDE SEQUENCE [LARGE SCALE GENOMIC DNA]</scope>
    <source>
        <strain evidence="1 2">DSM 20003</strain>
    </source>
</reference>
<dbReference type="SUPFAM" id="SSF52218">
    <property type="entry name" value="Flavoproteins"/>
    <property type="match status" value="1"/>
</dbReference>
<dbReference type="RefSeq" id="WP_057905944.1">
    <property type="nucleotide sequence ID" value="NZ_AZDA01000143.1"/>
</dbReference>
<dbReference type="PATRIC" id="fig|1423726.3.peg.2213"/>
<protein>
    <submittedName>
        <fullName evidence="1">Flavoprotein NrdI</fullName>
    </submittedName>
</protein>
<dbReference type="InterPro" id="IPR029039">
    <property type="entry name" value="Flavoprotein-like_sf"/>
</dbReference>
<dbReference type="Pfam" id="PF07972">
    <property type="entry name" value="Flavodoxin_NdrI"/>
    <property type="match status" value="1"/>
</dbReference>
<dbReference type="GO" id="GO:0010181">
    <property type="term" value="F:FMN binding"/>
    <property type="evidence" value="ECO:0007669"/>
    <property type="project" value="InterPro"/>
</dbReference>
<sequence length="155" mass="17399">MTTLRILYTSISGNTKEFVESLQAYAAKEHKIDTDLPLIDLTEISDVTPDHEETTPYFAFVPTYLSSSNGIKNGDDELLTEALGEYISYKDNRKFCLGVIGSGDPLYEDQYVLTARQYSEKFGFPVLADYEQGGNDKDVARIYLTLRSAAEKQSK</sequence>
<dbReference type="STRING" id="1423726.FC07_GL002135"/>
<comment type="caution">
    <text evidence="1">The sequence shown here is derived from an EMBL/GenBank/DDBJ whole genome shotgun (WGS) entry which is preliminary data.</text>
</comment>
<evidence type="ECO:0000313" key="2">
    <source>
        <dbReference type="Proteomes" id="UP000051461"/>
    </source>
</evidence>
<dbReference type="Proteomes" id="UP000051461">
    <property type="component" value="Unassembled WGS sequence"/>
</dbReference>
<proteinExistence type="predicted"/>
<keyword evidence="2" id="KW-1185">Reference proteome</keyword>
<dbReference type="InterPro" id="IPR004465">
    <property type="entry name" value="RNR_NrdI"/>
</dbReference>
<accession>A0A0R1GKL4</accession>
<dbReference type="PANTHER" id="PTHR37297:SF1">
    <property type="entry name" value="PROTEIN NRDI"/>
    <property type="match status" value="1"/>
</dbReference>